<feature type="chain" id="PRO_5022139358" evidence="1">
    <location>
        <begin position="28"/>
        <end position="512"/>
    </location>
</feature>
<feature type="signal peptide" evidence="1">
    <location>
        <begin position="1"/>
        <end position="27"/>
    </location>
</feature>
<evidence type="ECO:0000313" key="2">
    <source>
        <dbReference type="EMBL" id="TMQ70817.1"/>
    </source>
</evidence>
<dbReference type="Proteomes" id="UP000319836">
    <property type="component" value="Unassembled WGS sequence"/>
</dbReference>
<dbReference type="InterPro" id="IPR026950">
    <property type="entry name" value="Caps_assemb_Wzi"/>
</dbReference>
<proteinExistence type="predicted"/>
<dbReference type="Pfam" id="PF14052">
    <property type="entry name" value="Caps_assemb_Wzi"/>
    <property type="match status" value="1"/>
</dbReference>
<evidence type="ECO:0000256" key="1">
    <source>
        <dbReference type="SAM" id="SignalP"/>
    </source>
</evidence>
<gene>
    <name evidence="2" type="ORF">E6K80_07365</name>
</gene>
<dbReference type="Gene3D" id="2.40.160.130">
    <property type="entry name" value="Capsule assembly protein Wzi"/>
    <property type="match status" value="1"/>
</dbReference>
<name>A0A538U4L2_UNCEI</name>
<reference evidence="2 3" key="1">
    <citation type="journal article" date="2019" name="Nat. Microbiol.">
        <title>Mediterranean grassland soil C-N compound turnover is dependent on rainfall and depth, and is mediated by genomically divergent microorganisms.</title>
        <authorList>
            <person name="Diamond S."/>
            <person name="Andeer P.F."/>
            <person name="Li Z."/>
            <person name="Crits-Christoph A."/>
            <person name="Burstein D."/>
            <person name="Anantharaman K."/>
            <person name="Lane K.R."/>
            <person name="Thomas B.C."/>
            <person name="Pan C."/>
            <person name="Northen T.R."/>
            <person name="Banfield J.F."/>
        </authorList>
    </citation>
    <scope>NUCLEOTIDE SEQUENCE [LARGE SCALE GENOMIC DNA]</scope>
    <source>
        <strain evidence="2">WS_10</strain>
    </source>
</reference>
<evidence type="ECO:0000313" key="3">
    <source>
        <dbReference type="Proteomes" id="UP000319836"/>
    </source>
</evidence>
<dbReference type="EMBL" id="VBPA01000175">
    <property type="protein sequence ID" value="TMQ70817.1"/>
    <property type="molecule type" value="Genomic_DNA"/>
</dbReference>
<dbReference type="InterPro" id="IPR038636">
    <property type="entry name" value="Wzi_sf"/>
</dbReference>
<organism evidence="2 3">
    <name type="scientific">Eiseniibacteriota bacterium</name>
    <dbReference type="NCBI Taxonomy" id="2212470"/>
    <lineage>
        <taxon>Bacteria</taxon>
        <taxon>Candidatus Eiseniibacteriota</taxon>
    </lineage>
</organism>
<sequence>MRGPAASVLFGAMLTACISFLHTAAWATPLDFIAVGDPLEDEIRVLEVSGVPVRLPHLGTRPLQVLDLPALDQTLPGVAEIARQRLLRSIARDRGILAVPGATPRLLEIQEPEDERLEFSAGIDGRGTVARGRRPILESGSGVRLRFAAQVGRWLAFTDIDAAHVEGADRYAERILNNDAALLTDQSSISYTGERGRWGVSLGRGRWSWGPGDEGSLVLSKTSPSYSALAFHLRIEALRADGMILNATLRDPSGMQMAAHRLEWQPMDGLRVGYTEAVRYRASTWSPLYLAGVIPFSMVQNLLSKDEPDSLAANRNNVIAAGDVAWRVAPGTRFYSEILIDDLRTDNAHIVSKYAYQLGWEGVGTVRGTRVTWDTELTRLTRFVYTSFNDRSFVIAGEPLGFPTGPDSRRLRVRAAWDPRVDVQLDAIATRTDRGESGLDSVYVPGSPRVDVASFAGVVESTRHFEVGFRYWPASGIDVRLAAGSDWVRNVDHVEGADRTEPFATLGVRLTR</sequence>
<protein>
    <submittedName>
        <fullName evidence="2">Capsule assembly Wzi family protein</fullName>
    </submittedName>
</protein>
<dbReference type="PROSITE" id="PS51257">
    <property type="entry name" value="PROKAR_LIPOPROTEIN"/>
    <property type="match status" value="1"/>
</dbReference>
<keyword evidence="1" id="KW-0732">Signal</keyword>
<comment type="caution">
    <text evidence="2">The sequence shown here is derived from an EMBL/GenBank/DDBJ whole genome shotgun (WGS) entry which is preliminary data.</text>
</comment>
<accession>A0A538U4L2</accession>
<dbReference type="AlphaFoldDB" id="A0A538U4L2"/>